<sequence>MITLNNIVKKYGGTTVLNVEELQINNGEIFGLVGNNGAGKTTMFSALLDLVRLSEGTIEIDQIPVHQSEDWKAFTSAYLDEKFLISYLTPKEYFEMIGQLKNISKEEIQEFITKYAEFFNGELDGKQKYIRSYSKGNQQKIGVIGTLIGNPQTVVLDEPFSNLDPTSQYRLRDILKEFAAQNNSTVLISSHDLNHVAELCTRIVILEKGQIVDDVKTSSETMAKLENYFSV</sequence>
<dbReference type="InterPro" id="IPR003593">
    <property type="entry name" value="AAA+_ATPase"/>
</dbReference>
<keyword evidence="3 5" id="KW-0067">ATP-binding</keyword>
<dbReference type="PANTHER" id="PTHR42939">
    <property type="entry name" value="ABC TRANSPORTER ATP-BINDING PROTEIN ALBC-RELATED"/>
    <property type="match status" value="1"/>
</dbReference>
<keyword evidence="1" id="KW-0813">Transport</keyword>
<protein>
    <submittedName>
        <fullName evidence="5">ABC transporter ATP-binding protein</fullName>
    </submittedName>
</protein>
<dbReference type="SMART" id="SM00382">
    <property type="entry name" value="AAA"/>
    <property type="match status" value="1"/>
</dbReference>
<accession>A0AAE3SFV5</accession>
<dbReference type="RefSeq" id="WP_301191407.1">
    <property type="nucleotide sequence ID" value="NZ_JAPDPJ010000038.1"/>
</dbReference>
<organism evidence="5 6">
    <name type="scientific">Plebeiibacterium sediminum</name>
    <dbReference type="NCBI Taxonomy" id="2992112"/>
    <lineage>
        <taxon>Bacteria</taxon>
        <taxon>Pseudomonadati</taxon>
        <taxon>Bacteroidota</taxon>
        <taxon>Bacteroidia</taxon>
        <taxon>Marinilabiliales</taxon>
        <taxon>Marinilabiliaceae</taxon>
        <taxon>Plebeiibacterium</taxon>
    </lineage>
</organism>
<evidence type="ECO:0000313" key="6">
    <source>
        <dbReference type="Proteomes" id="UP001209229"/>
    </source>
</evidence>
<proteinExistence type="predicted"/>
<dbReference type="CDD" id="cd03230">
    <property type="entry name" value="ABC_DR_subfamily_A"/>
    <property type="match status" value="1"/>
</dbReference>
<keyword evidence="6" id="KW-1185">Reference proteome</keyword>
<dbReference type="PROSITE" id="PS50893">
    <property type="entry name" value="ABC_TRANSPORTER_2"/>
    <property type="match status" value="1"/>
</dbReference>
<feature type="domain" description="ABC transporter" evidence="4">
    <location>
        <begin position="2"/>
        <end position="231"/>
    </location>
</feature>
<name>A0AAE3SFV5_9BACT</name>
<dbReference type="InterPro" id="IPR017871">
    <property type="entry name" value="ABC_transporter-like_CS"/>
</dbReference>
<comment type="caution">
    <text evidence="5">The sequence shown here is derived from an EMBL/GenBank/DDBJ whole genome shotgun (WGS) entry which is preliminary data.</text>
</comment>
<dbReference type="Proteomes" id="UP001209229">
    <property type="component" value="Unassembled WGS sequence"/>
</dbReference>
<dbReference type="Gene3D" id="3.40.50.300">
    <property type="entry name" value="P-loop containing nucleotide triphosphate hydrolases"/>
    <property type="match status" value="1"/>
</dbReference>
<dbReference type="SUPFAM" id="SSF52540">
    <property type="entry name" value="P-loop containing nucleoside triphosphate hydrolases"/>
    <property type="match status" value="1"/>
</dbReference>
<dbReference type="PROSITE" id="PS00211">
    <property type="entry name" value="ABC_TRANSPORTER_1"/>
    <property type="match status" value="1"/>
</dbReference>
<gene>
    <name evidence="5" type="ORF">OM075_15315</name>
</gene>
<dbReference type="InterPro" id="IPR027417">
    <property type="entry name" value="P-loop_NTPase"/>
</dbReference>
<dbReference type="EMBL" id="JAPDPJ010000038">
    <property type="protein sequence ID" value="MCW3787843.1"/>
    <property type="molecule type" value="Genomic_DNA"/>
</dbReference>
<dbReference type="PANTHER" id="PTHR42939:SF1">
    <property type="entry name" value="ABC TRANSPORTER ATP-BINDING PROTEIN ALBC-RELATED"/>
    <property type="match status" value="1"/>
</dbReference>
<evidence type="ECO:0000256" key="1">
    <source>
        <dbReference type="ARBA" id="ARBA00022448"/>
    </source>
</evidence>
<evidence type="ECO:0000313" key="5">
    <source>
        <dbReference type="EMBL" id="MCW3787843.1"/>
    </source>
</evidence>
<dbReference type="InterPro" id="IPR003439">
    <property type="entry name" value="ABC_transporter-like_ATP-bd"/>
</dbReference>
<dbReference type="InterPro" id="IPR051782">
    <property type="entry name" value="ABC_Transporter_VariousFunc"/>
</dbReference>
<evidence type="ECO:0000256" key="2">
    <source>
        <dbReference type="ARBA" id="ARBA00022741"/>
    </source>
</evidence>
<keyword evidence="2" id="KW-0547">Nucleotide-binding</keyword>
<dbReference type="AlphaFoldDB" id="A0AAE3SFV5"/>
<dbReference type="GO" id="GO:0005524">
    <property type="term" value="F:ATP binding"/>
    <property type="evidence" value="ECO:0007669"/>
    <property type="project" value="UniProtKB-KW"/>
</dbReference>
<evidence type="ECO:0000256" key="3">
    <source>
        <dbReference type="ARBA" id="ARBA00022840"/>
    </source>
</evidence>
<dbReference type="Pfam" id="PF00005">
    <property type="entry name" value="ABC_tran"/>
    <property type="match status" value="1"/>
</dbReference>
<reference evidence="5" key="1">
    <citation type="submission" date="2022-10" db="EMBL/GenBank/DDBJ databases">
        <authorList>
            <person name="Yu W.X."/>
        </authorList>
    </citation>
    <scope>NUCLEOTIDE SEQUENCE</scope>
    <source>
        <strain evidence="5">AAT</strain>
    </source>
</reference>
<evidence type="ECO:0000259" key="4">
    <source>
        <dbReference type="PROSITE" id="PS50893"/>
    </source>
</evidence>
<dbReference type="GO" id="GO:0016887">
    <property type="term" value="F:ATP hydrolysis activity"/>
    <property type="evidence" value="ECO:0007669"/>
    <property type="project" value="InterPro"/>
</dbReference>